<name>A0A0N0VGP0_LEPPY</name>
<proteinExistence type="predicted"/>
<dbReference type="OrthoDB" id="10386327at2759"/>
<dbReference type="GeneID" id="26902472"/>
<dbReference type="AlphaFoldDB" id="A0A0N0VGP0"/>
<gene>
    <name evidence="1" type="ORF">ABB37_02177</name>
</gene>
<protein>
    <submittedName>
        <fullName evidence="1">Uncharacterized protein</fullName>
    </submittedName>
</protein>
<dbReference type="VEuPathDB" id="TriTrypDB:LpyrH10_03_3280"/>
<organism evidence="1 2">
    <name type="scientific">Leptomonas pyrrhocoris</name>
    <name type="common">Firebug parasite</name>
    <dbReference type="NCBI Taxonomy" id="157538"/>
    <lineage>
        <taxon>Eukaryota</taxon>
        <taxon>Discoba</taxon>
        <taxon>Euglenozoa</taxon>
        <taxon>Kinetoplastea</taxon>
        <taxon>Metakinetoplastina</taxon>
        <taxon>Trypanosomatida</taxon>
        <taxon>Trypanosomatidae</taxon>
        <taxon>Leishmaniinae</taxon>
        <taxon>Leptomonas</taxon>
    </lineage>
</organism>
<dbReference type="Proteomes" id="UP000037923">
    <property type="component" value="Unassembled WGS sequence"/>
</dbReference>
<sequence length="76" mass="8624">MNVPAFTTHPRRIARLEFNYMEGANREKIPCAERELMDKNLLNVTPVYLNHLFANVEAIRKARKPAPVADAEFAAA</sequence>
<accession>A0A0N0VGP0</accession>
<evidence type="ECO:0000313" key="2">
    <source>
        <dbReference type="Proteomes" id="UP000037923"/>
    </source>
</evidence>
<dbReference type="EMBL" id="LGTL01000003">
    <property type="protein sequence ID" value="KPA84054.1"/>
    <property type="molecule type" value="Genomic_DNA"/>
</dbReference>
<reference evidence="1 2" key="1">
    <citation type="submission" date="2015-07" db="EMBL/GenBank/DDBJ databases">
        <title>High-quality genome of monoxenous trypanosomatid Leptomonas pyrrhocoris.</title>
        <authorList>
            <person name="Flegontov P."/>
            <person name="Butenko A."/>
            <person name="Firsov S."/>
            <person name="Vlcek C."/>
            <person name="Logacheva M.D."/>
            <person name="Field M."/>
            <person name="Filatov D."/>
            <person name="Flegontova O."/>
            <person name="Gerasimov E."/>
            <person name="Jackson A.P."/>
            <person name="Kelly S."/>
            <person name="Opperdoes F."/>
            <person name="O'Reilly A."/>
            <person name="Votypka J."/>
            <person name="Yurchenko V."/>
            <person name="Lukes J."/>
        </authorList>
    </citation>
    <scope>NUCLEOTIDE SEQUENCE [LARGE SCALE GENOMIC DNA]</scope>
    <source>
        <strain evidence="1">H10</strain>
    </source>
</reference>
<dbReference type="OMA" id="ARLEFNY"/>
<comment type="caution">
    <text evidence="1">The sequence shown here is derived from an EMBL/GenBank/DDBJ whole genome shotgun (WGS) entry which is preliminary data.</text>
</comment>
<dbReference type="RefSeq" id="XP_015662493.1">
    <property type="nucleotide sequence ID" value="XM_015799015.1"/>
</dbReference>
<keyword evidence="2" id="KW-1185">Reference proteome</keyword>
<evidence type="ECO:0000313" key="1">
    <source>
        <dbReference type="EMBL" id="KPA84054.1"/>
    </source>
</evidence>